<sequence length="930" mass="100142">MESDLDLLDLIGAFDRLSVANRPLKLRLMLPAGMCDNVLLPQRLVGHEAVCGGFEYHVLCVADSAMLPLKDFIGVPAELQIVTDEGRLRSICGLVAEASSGESDGALATYQLAVTDALALLERRTNTRVFRDMNELEIVTLLVGEWRERMGPLGSAFDIECNGVGRQHPQRAFTMQHNESDAAFIRRLLKRRGIAWYFRPGHANRGLPSNLLQSAMPAHTLVLFDDSMRLPESAAGEVRYHRDNPTEERDTVTGWCAVRTLQASTATRHSWDYRNPAGRDFMASANTFQADQGAFGNHLAARLDAYFVDAPHVAADANDFAGMAEAQAARQLYDSKTFRGEGCVRALAAGEWFTLSEHPEIDTHDVEQRRFVVTSQHVAASNNLPKEIAPRIERLFSGSGWDDGRYAAFHHPSGEVLRFRTRFTCVRRGVRIVPSFDPRVDLPRPQLQSAIVVGPLMDEVACDEYGRVKIRFPATRTEDHAHAAGMGTSDADGDSAWVRVASNWAGNGPGDVAQCGTLALPRVGTEVLVDFLGGDPDKPIIVGQLYNGTALPPALSRAGGLPGNRHLSGIRSREVGGMRGNQLRLDDTPGQISVQLASEHGASELNLGYLTEGRRDGLGEPRGEGAELCSDHAVAIRGGRGVLLTASPGQEDVPQLKRDTLAGAVRSLASLTCDLNNHARSHMAESAPAAALDRLTEHVEDWDQGSNVDASGEGAGGQPIVAAHGDAGLLLTSQKGVVLGSEIQVEVASVGDVQLSAGRGLFARAARALELFAVKLGIKLIAGAGNVEVSAHNGDIVITALKHIRLVAAEGISLDAPAVKIVAQGVQADYGGGKITQQSSGEHTIRSSCFDQLDAGDGEPEELDLPATDVQHDQQVQLLDLITRAVLPNRRYRIRVEDGTEIEGVSDANGLTERFDTKLAFANYTIEVID</sequence>
<organism evidence="5 6">
    <name type="scientific">Pseudoduganella ginsengisoli</name>
    <dbReference type="NCBI Taxonomy" id="1462440"/>
    <lineage>
        <taxon>Bacteria</taxon>
        <taxon>Pseudomonadati</taxon>
        <taxon>Pseudomonadota</taxon>
        <taxon>Betaproteobacteria</taxon>
        <taxon>Burkholderiales</taxon>
        <taxon>Oxalobacteraceae</taxon>
        <taxon>Telluria group</taxon>
        <taxon>Pseudoduganella</taxon>
    </lineage>
</organism>
<evidence type="ECO:0000256" key="1">
    <source>
        <dbReference type="ARBA" id="ARBA00005558"/>
    </source>
</evidence>
<evidence type="ECO:0000313" key="5">
    <source>
        <dbReference type="EMBL" id="MTW02021.1"/>
    </source>
</evidence>
<keyword evidence="6" id="KW-1185">Reference proteome</keyword>
<accession>A0A6L6PY18</accession>
<dbReference type="InterPro" id="IPR006533">
    <property type="entry name" value="T6SS_Vgr_RhsGE"/>
</dbReference>
<reference evidence="5 6" key="1">
    <citation type="submission" date="2019-11" db="EMBL/GenBank/DDBJ databases">
        <title>Type strains purchased from KCTC, JCM and DSMZ.</title>
        <authorList>
            <person name="Lu H."/>
        </authorList>
    </citation>
    <scope>NUCLEOTIDE SEQUENCE [LARGE SCALE GENOMIC DNA]</scope>
    <source>
        <strain evidence="5 6">KCTC 42409</strain>
    </source>
</reference>
<dbReference type="InterPro" id="IPR018769">
    <property type="entry name" value="VgrG2_DUF2345"/>
</dbReference>
<evidence type="ECO:0000259" key="2">
    <source>
        <dbReference type="Pfam" id="PF04717"/>
    </source>
</evidence>
<dbReference type="NCBIfam" id="TIGR03361">
    <property type="entry name" value="VI_Rhs_Vgr"/>
    <property type="match status" value="1"/>
</dbReference>
<dbReference type="InterPro" id="IPR017847">
    <property type="entry name" value="T6SS_RhsGE_Vgr_subset"/>
</dbReference>
<gene>
    <name evidence="5" type="primary">tssI</name>
    <name evidence="5" type="ORF">GM668_07945</name>
</gene>
<dbReference type="EMBL" id="WNLA01000003">
    <property type="protein sequence ID" value="MTW02021.1"/>
    <property type="molecule type" value="Genomic_DNA"/>
</dbReference>
<dbReference type="Gene3D" id="3.55.50.10">
    <property type="entry name" value="Baseplate protein-like domains"/>
    <property type="match status" value="1"/>
</dbReference>
<dbReference type="Gene3D" id="4.10.220.110">
    <property type="match status" value="1"/>
</dbReference>
<evidence type="ECO:0000313" key="6">
    <source>
        <dbReference type="Proteomes" id="UP000484015"/>
    </source>
</evidence>
<dbReference type="Gene3D" id="2.40.50.230">
    <property type="entry name" value="Gp5 N-terminal domain"/>
    <property type="match status" value="1"/>
</dbReference>
<feature type="domain" description="Gp5/Type VI secretion system Vgr protein OB-fold" evidence="2">
    <location>
        <begin position="488"/>
        <end position="546"/>
    </location>
</feature>
<dbReference type="Pfam" id="PF10106">
    <property type="entry name" value="DUF2345"/>
    <property type="match status" value="1"/>
</dbReference>
<dbReference type="AlphaFoldDB" id="A0A6L6PY18"/>
<evidence type="ECO:0000259" key="3">
    <source>
        <dbReference type="Pfam" id="PF10106"/>
    </source>
</evidence>
<dbReference type="SUPFAM" id="SSF69279">
    <property type="entry name" value="Phage tail proteins"/>
    <property type="match status" value="2"/>
</dbReference>
<dbReference type="Pfam" id="PF04717">
    <property type="entry name" value="Phage_base_V"/>
    <property type="match status" value="1"/>
</dbReference>
<feature type="domain" description="Putative type VI secretion system Rhs element associated Vgr" evidence="4">
    <location>
        <begin position="573"/>
        <end position="678"/>
    </location>
</feature>
<comment type="caution">
    <text evidence="5">The sequence shown here is derived from an EMBL/GenBank/DDBJ whole genome shotgun (WGS) entry which is preliminary data.</text>
</comment>
<evidence type="ECO:0000259" key="4">
    <source>
        <dbReference type="Pfam" id="PF13296"/>
    </source>
</evidence>
<comment type="similarity">
    <text evidence="1">Belongs to the VgrG protein family.</text>
</comment>
<name>A0A6L6PY18_9BURK</name>
<dbReference type="Pfam" id="PF13296">
    <property type="entry name" value="T6SS_Vgr"/>
    <property type="match status" value="1"/>
</dbReference>
<dbReference type="Gene3D" id="2.30.110.50">
    <property type="match status" value="1"/>
</dbReference>
<dbReference type="InterPro" id="IPR028244">
    <property type="entry name" value="T6SS_Rhs_Vgr_dom"/>
</dbReference>
<dbReference type="Proteomes" id="UP000484015">
    <property type="component" value="Unassembled WGS sequence"/>
</dbReference>
<dbReference type="SUPFAM" id="SSF69255">
    <property type="entry name" value="gp5 N-terminal domain-like"/>
    <property type="match status" value="1"/>
</dbReference>
<dbReference type="NCBIfam" id="TIGR01646">
    <property type="entry name" value="vgr_GE"/>
    <property type="match status" value="1"/>
</dbReference>
<protein>
    <submittedName>
        <fullName evidence="5">Type VI secretion system tip protein VgrG</fullName>
    </submittedName>
</protein>
<dbReference type="RefSeq" id="WP_155438400.1">
    <property type="nucleotide sequence ID" value="NZ_WNLA01000003.1"/>
</dbReference>
<feature type="domain" description="DUF2345" evidence="3">
    <location>
        <begin position="715"/>
        <end position="848"/>
    </location>
</feature>
<dbReference type="Pfam" id="PF05954">
    <property type="entry name" value="Phage_GPD"/>
    <property type="match status" value="1"/>
</dbReference>
<dbReference type="InterPro" id="IPR006531">
    <property type="entry name" value="Gp5/Vgr_OB"/>
</dbReference>
<proteinExistence type="inferred from homology"/>
<dbReference type="OrthoDB" id="1907165at2"/>
<dbReference type="SUPFAM" id="SSF69349">
    <property type="entry name" value="Phage fibre proteins"/>
    <property type="match status" value="1"/>
</dbReference>
<dbReference type="InterPro" id="IPR037026">
    <property type="entry name" value="Vgr_OB-fold_dom_sf"/>
</dbReference>